<dbReference type="RefSeq" id="WP_047005546.1">
    <property type="nucleotide sequence ID" value="NZ_CP018097.1"/>
</dbReference>
<dbReference type="SUPFAM" id="SSF54427">
    <property type="entry name" value="NTF2-like"/>
    <property type="match status" value="1"/>
</dbReference>
<dbReference type="PATRIC" id="fig|502682.8.peg.243"/>
<reference evidence="1 2" key="1">
    <citation type="submission" date="2015-04" db="EMBL/GenBank/DDBJ databases">
        <title>The draft genome sequence of Erythrobacr gangjinensis K7-2.</title>
        <authorList>
            <person name="Zhuang L."/>
            <person name="Liu Y."/>
            <person name="Shao Z."/>
        </authorList>
    </citation>
    <scope>NUCLEOTIDE SEQUENCE [LARGE SCALE GENOMIC DNA]</scope>
    <source>
        <strain evidence="1 2">K7-2</strain>
    </source>
</reference>
<gene>
    <name evidence="1" type="ORF">AAW01_01180</name>
</gene>
<organism evidence="1 2">
    <name type="scientific">Aurantiacibacter gangjinensis</name>
    <dbReference type="NCBI Taxonomy" id="502682"/>
    <lineage>
        <taxon>Bacteria</taxon>
        <taxon>Pseudomonadati</taxon>
        <taxon>Pseudomonadota</taxon>
        <taxon>Alphaproteobacteria</taxon>
        <taxon>Sphingomonadales</taxon>
        <taxon>Erythrobacteraceae</taxon>
        <taxon>Aurantiacibacter</taxon>
    </lineage>
</organism>
<comment type="caution">
    <text evidence="1">The sequence shown here is derived from an EMBL/GenBank/DDBJ whole genome shotgun (WGS) entry which is preliminary data.</text>
</comment>
<protein>
    <submittedName>
        <fullName evidence="1">Uncharacterized protein</fullName>
    </submittedName>
</protein>
<sequence length="199" mass="21153">MKKIFAMPMVGVAALALAACGETATDDTATAANGDETATAAASDPITADEVEAAQQAWGEGIVNIGNTYTEEGDYRAAAEQHIANFYGYEGNETLLFKPTLAAEDQFRGNPDEALSYFVGTEGTEDGGFAIAPYTAVRWENEGTFIDEDGSTAMAMGNYYFTGTDGNETKVEYSFGYVRGDDGNLDIVLHHSSLPYSAN</sequence>
<dbReference type="EMBL" id="LBHC01000001">
    <property type="protein sequence ID" value="KLE32696.1"/>
    <property type="molecule type" value="Genomic_DNA"/>
</dbReference>
<accession>A0A0G9MPQ5</accession>
<name>A0A0G9MPQ5_9SPHN</name>
<evidence type="ECO:0000313" key="2">
    <source>
        <dbReference type="Proteomes" id="UP000053070"/>
    </source>
</evidence>
<dbReference type="STRING" id="502682.BMF35_a1663"/>
<dbReference type="InterPro" id="IPR032710">
    <property type="entry name" value="NTF2-like_dom_sf"/>
</dbReference>
<dbReference type="AlphaFoldDB" id="A0A0G9MPQ5"/>
<proteinExistence type="predicted"/>
<keyword evidence="2" id="KW-1185">Reference proteome</keyword>
<dbReference type="KEGG" id="egn:BMF35_a1663"/>
<evidence type="ECO:0000313" key="1">
    <source>
        <dbReference type="EMBL" id="KLE32696.1"/>
    </source>
</evidence>
<dbReference type="PIRSF" id="PIRSF028288">
    <property type="entry name" value="UCP028288"/>
    <property type="match status" value="1"/>
</dbReference>
<dbReference type="Gene3D" id="3.10.450.50">
    <property type="match status" value="1"/>
</dbReference>
<dbReference type="PROSITE" id="PS51257">
    <property type="entry name" value="PROKAR_LIPOPROTEIN"/>
    <property type="match status" value="1"/>
</dbReference>
<dbReference type="Proteomes" id="UP000053070">
    <property type="component" value="Unassembled WGS sequence"/>
</dbReference>
<dbReference type="InterPro" id="IPR016878">
    <property type="entry name" value="MICAH-like"/>
</dbReference>